<reference evidence="12" key="1">
    <citation type="journal article" date="2011" name="Genome Biol.">
        <title>The draft genome of the carcinogenic human liver fluke Clonorchis sinensis.</title>
        <authorList>
            <person name="Wang X."/>
            <person name="Chen W."/>
            <person name="Huang Y."/>
            <person name="Sun J."/>
            <person name="Men J."/>
            <person name="Liu H."/>
            <person name="Luo F."/>
            <person name="Guo L."/>
            <person name="Lv X."/>
            <person name="Deng C."/>
            <person name="Zhou C."/>
            <person name="Fan Y."/>
            <person name="Li X."/>
            <person name="Huang L."/>
            <person name="Hu Y."/>
            <person name="Liang C."/>
            <person name="Hu X."/>
            <person name="Xu J."/>
            <person name="Yu X."/>
        </authorList>
    </citation>
    <scope>NUCLEOTIDE SEQUENCE [LARGE SCALE GENOMIC DNA]</scope>
    <source>
        <strain evidence="12">Henan</strain>
    </source>
</reference>
<comment type="function">
    <text evidence="7">Converts cob(I)alamin to adenosylcobalamin (adenosylcob(III)alamin), a coenzyme for methylmalonyl-CoA mutase, therefore participates in the final step of the vitamin B12 conversion. Generates adenosylcobalamin (AdoCbl) and directly delivers the cofactor to MUT in a transfer that is stimulated by ATP-binding to MMAB and gated by MMAA.</text>
</comment>
<evidence type="ECO:0000259" key="11">
    <source>
        <dbReference type="Pfam" id="PF01923"/>
    </source>
</evidence>
<accession>G7YD69</accession>
<evidence type="ECO:0000313" key="13">
    <source>
        <dbReference type="Proteomes" id="UP000008909"/>
    </source>
</evidence>
<evidence type="ECO:0000256" key="7">
    <source>
        <dbReference type="ARBA" id="ARBA00056747"/>
    </source>
</evidence>
<keyword evidence="4 10" id="KW-0547">Nucleotide-binding</keyword>
<dbReference type="GO" id="GO:0009235">
    <property type="term" value="P:cobalamin metabolic process"/>
    <property type="evidence" value="ECO:0007669"/>
    <property type="project" value="UniProtKB-ARBA"/>
</dbReference>
<evidence type="ECO:0000313" key="12">
    <source>
        <dbReference type="EMBL" id="GAA50903.1"/>
    </source>
</evidence>
<comment type="similarity">
    <text evidence="1 10">Belongs to the Cob(I)alamin adenosyltransferase family.</text>
</comment>
<reference key="2">
    <citation type="submission" date="2011-10" db="EMBL/GenBank/DDBJ databases">
        <title>The genome and transcriptome sequence of Clonorchis sinensis provide insights into the carcinogenic liver fluke.</title>
        <authorList>
            <person name="Wang X."/>
            <person name="Huang Y."/>
            <person name="Chen W."/>
            <person name="Liu H."/>
            <person name="Guo L."/>
            <person name="Chen Y."/>
            <person name="Luo F."/>
            <person name="Zhou W."/>
            <person name="Sun J."/>
            <person name="Mao Q."/>
            <person name="Liang P."/>
            <person name="Zhou C."/>
            <person name="Tian Y."/>
            <person name="Men J."/>
            <person name="Lv X."/>
            <person name="Huang L."/>
            <person name="Zhou J."/>
            <person name="Hu Y."/>
            <person name="Li R."/>
            <person name="Zhang F."/>
            <person name="Lei H."/>
            <person name="Li X."/>
            <person name="Hu X."/>
            <person name="Liang C."/>
            <person name="Xu J."/>
            <person name="Wu Z."/>
            <person name="Yu X."/>
        </authorList>
    </citation>
    <scope>NUCLEOTIDE SEQUENCE</scope>
    <source>
        <strain>Henan</strain>
    </source>
</reference>
<dbReference type="PANTHER" id="PTHR12213:SF0">
    <property type="entry name" value="CORRINOID ADENOSYLTRANSFERASE MMAB"/>
    <property type="match status" value="1"/>
</dbReference>
<dbReference type="SUPFAM" id="SSF89028">
    <property type="entry name" value="Cobalamin adenosyltransferase-like"/>
    <property type="match status" value="1"/>
</dbReference>
<gene>
    <name evidence="12" type="ORF">CLF_105202</name>
</gene>
<evidence type="ECO:0000256" key="5">
    <source>
        <dbReference type="ARBA" id="ARBA00022840"/>
    </source>
</evidence>
<keyword evidence="3 10" id="KW-0808">Transferase</keyword>
<evidence type="ECO:0000256" key="10">
    <source>
        <dbReference type="RuleBase" id="RU366026"/>
    </source>
</evidence>
<evidence type="ECO:0000256" key="3">
    <source>
        <dbReference type="ARBA" id="ARBA00022679"/>
    </source>
</evidence>
<feature type="domain" description="Cobalamin adenosyltransferase-like" evidence="11">
    <location>
        <begin position="92"/>
        <end position="284"/>
    </location>
</feature>
<dbReference type="FunFam" id="1.20.1200.10:FF:000001">
    <property type="entry name" value="Cob(I)yrinic acid a,c-diamide adenosyltransferase"/>
    <property type="match status" value="1"/>
</dbReference>
<dbReference type="GO" id="GO:0005524">
    <property type="term" value="F:ATP binding"/>
    <property type="evidence" value="ECO:0007669"/>
    <property type="project" value="UniProtKB-UniRule"/>
</dbReference>
<keyword evidence="5 10" id="KW-0067">ATP-binding</keyword>
<keyword evidence="13" id="KW-1185">Reference proteome</keyword>
<evidence type="ECO:0000256" key="4">
    <source>
        <dbReference type="ARBA" id="ARBA00022741"/>
    </source>
</evidence>
<dbReference type="NCBIfam" id="TIGR00636">
    <property type="entry name" value="PduO_Nterm"/>
    <property type="match status" value="1"/>
</dbReference>
<evidence type="ECO:0000256" key="2">
    <source>
        <dbReference type="ARBA" id="ARBA00011233"/>
    </source>
</evidence>
<dbReference type="Pfam" id="PF01923">
    <property type="entry name" value="Cob_adeno_trans"/>
    <property type="match status" value="1"/>
</dbReference>
<proteinExistence type="inferred from homology"/>
<protein>
    <recommendedName>
        <fullName evidence="8">Corrinoid adenosyltransferase MMAB</fullName>
    </recommendedName>
    <alternativeName>
        <fullName evidence="9">ATP:co(I)rrinoid adenosyltransferase MMAB</fullName>
    </alternativeName>
</protein>
<evidence type="ECO:0000256" key="6">
    <source>
        <dbReference type="ARBA" id="ARBA00051988"/>
    </source>
</evidence>
<sequence>MDHCLQREFTDRKRPLLTANVFGYPKMQRFFRFVLPNEIRSLTNDPTNILKPVAMGIHPVRRNCLAVQMRPTKCVFRQIDPLNHYSKRTMKIYTRTGDKGFSNLFNGERRPKTDRVFQALGTVDELSCTIAVALAHIHQHTTNVDPNIKISTLCDELERIQCRLQAVGSSIATPLPEPENELPAPHPKRSQRYAHIDFPDQAISGELEPWIDRMTAELPPLRQFILPSGGLPGSTLHLARAVCRRAERRVVLLNTSVPHPVVEPEVIRYLNRLSDYLFTAARYVTHLFGLPEKHYIVNPKK</sequence>
<evidence type="ECO:0000256" key="9">
    <source>
        <dbReference type="ARBA" id="ARBA00075216"/>
    </source>
</evidence>
<dbReference type="EMBL" id="DF143091">
    <property type="protein sequence ID" value="GAA50903.1"/>
    <property type="molecule type" value="Genomic_DNA"/>
</dbReference>
<dbReference type="InterPro" id="IPR036451">
    <property type="entry name" value="CblAdoTrfase-like_sf"/>
</dbReference>
<dbReference type="GO" id="GO:0008817">
    <property type="term" value="F:corrinoid adenosyltransferase activity"/>
    <property type="evidence" value="ECO:0007669"/>
    <property type="project" value="UniProtKB-ARBA"/>
</dbReference>
<dbReference type="InterPro" id="IPR029499">
    <property type="entry name" value="PduO-typ"/>
</dbReference>
<dbReference type="PANTHER" id="PTHR12213">
    <property type="entry name" value="CORRINOID ADENOSYLTRANSFERASE"/>
    <property type="match status" value="1"/>
</dbReference>
<organism evidence="12 13">
    <name type="scientific">Clonorchis sinensis</name>
    <name type="common">Chinese liver fluke</name>
    <dbReference type="NCBI Taxonomy" id="79923"/>
    <lineage>
        <taxon>Eukaryota</taxon>
        <taxon>Metazoa</taxon>
        <taxon>Spiralia</taxon>
        <taxon>Lophotrochozoa</taxon>
        <taxon>Platyhelminthes</taxon>
        <taxon>Trematoda</taxon>
        <taxon>Digenea</taxon>
        <taxon>Opisthorchiida</taxon>
        <taxon>Opisthorchiata</taxon>
        <taxon>Opisthorchiidae</taxon>
        <taxon>Clonorchis</taxon>
    </lineage>
</organism>
<evidence type="ECO:0000256" key="8">
    <source>
        <dbReference type="ARBA" id="ARBA00071654"/>
    </source>
</evidence>
<evidence type="ECO:0000256" key="1">
    <source>
        <dbReference type="ARBA" id="ARBA00007487"/>
    </source>
</evidence>
<comment type="subunit">
    <text evidence="2">Homotrimer.</text>
</comment>
<dbReference type="InterPro" id="IPR016030">
    <property type="entry name" value="CblAdoTrfase-like"/>
</dbReference>
<dbReference type="Proteomes" id="UP000008909">
    <property type="component" value="Unassembled WGS sequence"/>
</dbReference>
<dbReference type="Gene3D" id="1.20.1200.10">
    <property type="entry name" value="Cobalamin adenosyltransferase-like"/>
    <property type="match status" value="1"/>
</dbReference>
<name>G7YD69_CLOSI</name>
<dbReference type="AlphaFoldDB" id="G7YD69"/>
<comment type="catalytic activity">
    <reaction evidence="6">
        <text>cob(I)alamin-[corrinoid adenosyltransferase] + ATP = apo-[corrinoid adenosyltransferase] + adenosylcob(III)alamin + triphosphate</text>
        <dbReference type="Rhea" id="RHEA:56796"/>
        <dbReference type="Rhea" id="RHEA-COMP:14743"/>
        <dbReference type="Rhea" id="RHEA-COMP:14744"/>
        <dbReference type="ChEBI" id="CHEBI:18036"/>
        <dbReference type="ChEBI" id="CHEBI:18408"/>
        <dbReference type="ChEBI" id="CHEBI:30616"/>
        <dbReference type="ChEBI" id="CHEBI:60488"/>
        <dbReference type="ChEBI" id="CHEBI:83228"/>
    </reaction>
    <physiologicalReaction direction="left-to-right" evidence="6">
        <dbReference type="Rhea" id="RHEA:56797"/>
    </physiologicalReaction>
</comment>